<keyword evidence="1" id="KW-0472">Membrane</keyword>
<feature type="non-terminal residue" evidence="2">
    <location>
        <position position="86"/>
    </location>
</feature>
<dbReference type="Proteomes" id="UP000838878">
    <property type="component" value="Chromosome 1"/>
</dbReference>
<organism evidence="2 3">
    <name type="scientific">Brenthis ino</name>
    <name type="common">lesser marbled fritillary</name>
    <dbReference type="NCBI Taxonomy" id="405034"/>
    <lineage>
        <taxon>Eukaryota</taxon>
        <taxon>Metazoa</taxon>
        <taxon>Ecdysozoa</taxon>
        <taxon>Arthropoda</taxon>
        <taxon>Hexapoda</taxon>
        <taxon>Insecta</taxon>
        <taxon>Pterygota</taxon>
        <taxon>Neoptera</taxon>
        <taxon>Endopterygota</taxon>
        <taxon>Lepidoptera</taxon>
        <taxon>Glossata</taxon>
        <taxon>Ditrysia</taxon>
        <taxon>Papilionoidea</taxon>
        <taxon>Nymphalidae</taxon>
        <taxon>Heliconiinae</taxon>
        <taxon>Argynnini</taxon>
        <taxon>Brenthis</taxon>
    </lineage>
</organism>
<evidence type="ECO:0000313" key="2">
    <source>
        <dbReference type="EMBL" id="CAH0712949.1"/>
    </source>
</evidence>
<evidence type="ECO:0000256" key="1">
    <source>
        <dbReference type="SAM" id="Phobius"/>
    </source>
</evidence>
<evidence type="ECO:0000313" key="3">
    <source>
        <dbReference type="Proteomes" id="UP000838878"/>
    </source>
</evidence>
<proteinExistence type="predicted"/>
<keyword evidence="1" id="KW-1133">Transmembrane helix</keyword>
<keyword evidence="3" id="KW-1185">Reference proteome</keyword>
<dbReference type="AlphaFoldDB" id="A0A8S4HZ58"/>
<accession>A0A8S4HZ58</accession>
<feature type="transmembrane region" description="Helical" evidence="1">
    <location>
        <begin position="6"/>
        <end position="29"/>
    </location>
</feature>
<reference evidence="2" key="1">
    <citation type="submission" date="2021-12" db="EMBL/GenBank/DDBJ databases">
        <authorList>
            <person name="Martin H S."/>
        </authorList>
    </citation>
    <scope>NUCLEOTIDE SEQUENCE</scope>
</reference>
<keyword evidence="1" id="KW-0812">Transmembrane</keyword>
<gene>
    <name evidence="2" type="ORF">BINO364_LOCUS161</name>
</gene>
<protein>
    <submittedName>
        <fullName evidence="2">Uncharacterized protein</fullName>
    </submittedName>
</protein>
<sequence length="86" mass="9587">MKTRDVVLISLLSVGAAAAVFAVAAYLYIRRRRRKREDDEDGTSCAIRRGLCPAVDESRLNMIMMMKRPTTGHGLPHCLKSDHISS</sequence>
<name>A0A8S4HZ58_9NEOP</name>
<dbReference type="EMBL" id="OV170221">
    <property type="protein sequence ID" value="CAH0712949.1"/>
    <property type="molecule type" value="Genomic_DNA"/>
</dbReference>